<keyword evidence="1" id="KW-0472">Membrane</keyword>
<sequence>MNAHIQRVRSALKVVVPTFMTICLLSLAASYFFFPVSPARAALSSDKVASASLITPAPGFNHGCPVGYFCIYPQDKGWNGDRPSLKYYRYGVYQLHNQVGTHYIFNNQTSRAWVWLCTDWNGNNSAGRYSSPDYEVVNLTPINSIRLTP</sequence>
<keyword evidence="1" id="KW-0812">Transmembrane</keyword>
<organism evidence="2 3">
    <name type="scientific">Reticulibacter mediterranei</name>
    <dbReference type="NCBI Taxonomy" id="2778369"/>
    <lineage>
        <taxon>Bacteria</taxon>
        <taxon>Bacillati</taxon>
        <taxon>Chloroflexota</taxon>
        <taxon>Ktedonobacteria</taxon>
        <taxon>Ktedonobacterales</taxon>
        <taxon>Reticulibacteraceae</taxon>
        <taxon>Reticulibacter</taxon>
    </lineage>
</organism>
<evidence type="ECO:0000256" key="1">
    <source>
        <dbReference type="SAM" id="Phobius"/>
    </source>
</evidence>
<proteinExistence type="predicted"/>
<reference evidence="2" key="1">
    <citation type="submission" date="2020-10" db="EMBL/GenBank/DDBJ databases">
        <title>Taxonomic study of unclassified bacteria belonging to the class Ktedonobacteria.</title>
        <authorList>
            <person name="Yabe S."/>
            <person name="Wang C.M."/>
            <person name="Zheng Y."/>
            <person name="Sakai Y."/>
            <person name="Cavaletti L."/>
            <person name="Monciardini P."/>
            <person name="Donadio S."/>
        </authorList>
    </citation>
    <scope>NUCLEOTIDE SEQUENCE</scope>
    <source>
        <strain evidence="2">ID150040</strain>
    </source>
</reference>
<dbReference type="EMBL" id="BNJK01000001">
    <property type="protein sequence ID" value="GHO97549.1"/>
    <property type="molecule type" value="Genomic_DNA"/>
</dbReference>
<accession>A0A8J3ITE5</accession>
<keyword evidence="1" id="KW-1133">Transmembrane helix</keyword>
<keyword evidence="3" id="KW-1185">Reference proteome</keyword>
<dbReference type="RefSeq" id="WP_220208085.1">
    <property type="nucleotide sequence ID" value="NZ_BNJK01000001.1"/>
</dbReference>
<dbReference type="Proteomes" id="UP000597444">
    <property type="component" value="Unassembled WGS sequence"/>
</dbReference>
<name>A0A8J3ITE5_9CHLR</name>
<protein>
    <recommendedName>
        <fullName evidence="4">Peptidase inhibitor family I36</fullName>
    </recommendedName>
</protein>
<evidence type="ECO:0000313" key="2">
    <source>
        <dbReference type="EMBL" id="GHO97549.1"/>
    </source>
</evidence>
<evidence type="ECO:0000313" key="3">
    <source>
        <dbReference type="Proteomes" id="UP000597444"/>
    </source>
</evidence>
<gene>
    <name evidence="2" type="ORF">KSF_075970</name>
</gene>
<feature type="transmembrane region" description="Helical" evidence="1">
    <location>
        <begin position="12"/>
        <end position="34"/>
    </location>
</feature>
<dbReference type="AlphaFoldDB" id="A0A8J3ITE5"/>
<evidence type="ECO:0008006" key="4">
    <source>
        <dbReference type="Google" id="ProtNLM"/>
    </source>
</evidence>
<comment type="caution">
    <text evidence="2">The sequence shown here is derived from an EMBL/GenBank/DDBJ whole genome shotgun (WGS) entry which is preliminary data.</text>
</comment>